<dbReference type="EMBL" id="CP091092">
    <property type="protein sequence ID" value="WFN37321.1"/>
    <property type="molecule type" value="Genomic_DNA"/>
</dbReference>
<keyword evidence="3" id="KW-1185">Reference proteome</keyword>
<keyword evidence="1" id="KW-0472">Membrane</keyword>
<feature type="transmembrane region" description="Helical" evidence="1">
    <location>
        <begin position="12"/>
        <end position="35"/>
    </location>
</feature>
<name>A0AAF0FSH9_9EURY</name>
<sequence>MKLKQRIKEKSFLAIIIAVAIMLIFCIVLFMSGFFQENENYENKEVENMTLEDLPEEVQKEIENLKFPPRNFSISKYEIESKNKQIIVYVFNIRDEGEVNSLQSLQVGEWSFKFIHDIGYEEEMDMAAEYFEEMKKNHPELKIAGFGISSKELEMWVYNRTTENQALDGKDILNRTIHVYVCSTPPPKEKR</sequence>
<accession>A0AAF0FSH9</accession>
<keyword evidence="1" id="KW-0812">Transmembrane</keyword>
<evidence type="ECO:0000256" key="1">
    <source>
        <dbReference type="SAM" id="Phobius"/>
    </source>
</evidence>
<dbReference type="RefSeq" id="WP_278100160.1">
    <property type="nucleotide sequence ID" value="NZ_CP091092.1"/>
</dbReference>
<dbReference type="AlphaFoldDB" id="A0AAF0FSH9"/>
<reference evidence="2" key="1">
    <citation type="submission" date="2022-01" db="EMBL/GenBank/DDBJ databases">
        <title>Complete genome of Methanomicrobium antiquum DSM 21220.</title>
        <authorList>
            <person name="Chen S.-C."/>
            <person name="You Y.-T."/>
            <person name="Zhou Y.-Z."/>
            <person name="Lai M.-C."/>
        </authorList>
    </citation>
    <scope>NUCLEOTIDE SEQUENCE</scope>
    <source>
        <strain evidence="2">DSM 21220</strain>
    </source>
</reference>
<dbReference type="Proteomes" id="UP001218895">
    <property type="component" value="Chromosome"/>
</dbReference>
<evidence type="ECO:0000313" key="2">
    <source>
        <dbReference type="EMBL" id="WFN37321.1"/>
    </source>
</evidence>
<evidence type="ECO:0000313" key="3">
    <source>
        <dbReference type="Proteomes" id="UP001218895"/>
    </source>
</evidence>
<organism evidence="2 3">
    <name type="scientific">Methanomicrobium antiquum</name>
    <dbReference type="NCBI Taxonomy" id="487686"/>
    <lineage>
        <taxon>Archaea</taxon>
        <taxon>Methanobacteriati</taxon>
        <taxon>Methanobacteriota</taxon>
        <taxon>Stenosarchaea group</taxon>
        <taxon>Methanomicrobia</taxon>
        <taxon>Methanomicrobiales</taxon>
        <taxon>Methanomicrobiaceae</taxon>
        <taxon>Methanomicrobium</taxon>
    </lineage>
</organism>
<proteinExistence type="predicted"/>
<dbReference type="GeneID" id="79949277"/>
<keyword evidence="1" id="KW-1133">Transmembrane helix</keyword>
<dbReference type="KEGG" id="manq:L1994_02740"/>
<protein>
    <submittedName>
        <fullName evidence="2">Uncharacterized protein</fullName>
    </submittedName>
</protein>
<gene>
    <name evidence="2" type="ORF">L1994_02740</name>
</gene>